<keyword evidence="2" id="KW-1185">Reference proteome</keyword>
<organism evidence="1 2">
    <name type="scientific">Corchorus olitorius</name>
    <dbReference type="NCBI Taxonomy" id="93759"/>
    <lineage>
        <taxon>Eukaryota</taxon>
        <taxon>Viridiplantae</taxon>
        <taxon>Streptophyta</taxon>
        <taxon>Embryophyta</taxon>
        <taxon>Tracheophyta</taxon>
        <taxon>Spermatophyta</taxon>
        <taxon>Magnoliopsida</taxon>
        <taxon>eudicotyledons</taxon>
        <taxon>Gunneridae</taxon>
        <taxon>Pentapetalae</taxon>
        <taxon>rosids</taxon>
        <taxon>malvids</taxon>
        <taxon>Malvales</taxon>
        <taxon>Malvaceae</taxon>
        <taxon>Grewioideae</taxon>
        <taxon>Apeibeae</taxon>
        <taxon>Corchorus</taxon>
    </lineage>
</organism>
<dbReference type="Proteomes" id="UP000187203">
    <property type="component" value="Unassembled WGS sequence"/>
</dbReference>
<protein>
    <submittedName>
        <fullName evidence="1">Uncharacterized protein</fullName>
    </submittedName>
</protein>
<dbReference type="AlphaFoldDB" id="A0A1R3HI79"/>
<evidence type="ECO:0000313" key="2">
    <source>
        <dbReference type="Proteomes" id="UP000187203"/>
    </source>
</evidence>
<gene>
    <name evidence="1" type="ORF">COLO4_28796</name>
</gene>
<reference evidence="2" key="1">
    <citation type="submission" date="2013-09" db="EMBL/GenBank/DDBJ databases">
        <title>Corchorus olitorius genome sequencing.</title>
        <authorList>
            <person name="Alam M."/>
            <person name="Haque M.S."/>
            <person name="Islam M.S."/>
            <person name="Emdad E.M."/>
            <person name="Islam M.M."/>
            <person name="Ahmed B."/>
            <person name="Halim A."/>
            <person name="Hossen Q.M.M."/>
            <person name="Hossain M.Z."/>
            <person name="Ahmed R."/>
            <person name="Khan M.M."/>
            <person name="Islam R."/>
            <person name="Rashid M.M."/>
            <person name="Khan S.A."/>
            <person name="Rahman M.S."/>
            <person name="Alam M."/>
            <person name="Yahiya A.S."/>
            <person name="Khan M.S."/>
            <person name="Azam M.S."/>
            <person name="Haque T."/>
            <person name="Lashkar M.Z.H."/>
            <person name="Akhand A.I."/>
            <person name="Morshed G."/>
            <person name="Roy S."/>
            <person name="Uddin K.S."/>
            <person name="Rabeya T."/>
            <person name="Hossain A.S."/>
            <person name="Chowdhury A."/>
            <person name="Snigdha A.R."/>
            <person name="Mortoza M.S."/>
            <person name="Matin S.A."/>
            <person name="Hoque S.M.E."/>
            <person name="Islam M.K."/>
            <person name="Roy D.K."/>
            <person name="Haider R."/>
            <person name="Moosa M.M."/>
            <person name="Elias S.M."/>
            <person name="Hasan A.M."/>
            <person name="Jahan S."/>
            <person name="Shafiuddin M."/>
            <person name="Mahmood N."/>
            <person name="Shommy N.S."/>
        </authorList>
    </citation>
    <scope>NUCLEOTIDE SEQUENCE [LARGE SCALE GENOMIC DNA]</scope>
    <source>
        <strain evidence="2">cv. O-4</strain>
    </source>
</reference>
<evidence type="ECO:0000313" key="1">
    <source>
        <dbReference type="EMBL" id="OMO70057.1"/>
    </source>
</evidence>
<name>A0A1R3HI79_9ROSI</name>
<dbReference type="EMBL" id="AWUE01020051">
    <property type="protein sequence ID" value="OMO70057.1"/>
    <property type="molecule type" value="Genomic_DNA"/>
</dbReference>
<sequence length="347" mass="38112">MGSILYSHDQRSSLRDLLPYGEHSPLSRSTSVLRLALGGRSPLPLGKRSPLLGNLCLALGEHSPLGTRQAFYASCLASVIVLHSRGAFSFLLGSTLSTRRAFSTWRSTSVLRFAFGERYRSPLTESILLSLGISARHSLGERSPLRVRKMFYIYDRRSPSSHVEHSPLHGIYSLWGSTLCARRAFFPWHSHGERSPLGARRAFSASHSVGVLHLRSAIALLSRGAFSSPRDLHSLGIYAMRSASVLCLALTRRAFSAWRSTSVLRFSFGGRSTFTIGDRPPLTGSILLSLGIYALRSASVLRLALTRWAFSAWHLLGGRSPLGTRGAFSASHSASVLYWRSMIVLLS</sequence>
<dbReference type="OrthoDB" id="10614588at2759"/>
<accession>A0A1R3HI79</accession>
<proteinExistence type="predicted"/>
<comment type="caution">
    <text evidence="1">The sequence shown here is derived from an EMBL/GenBank/DDBJ whole genome shotgun (WGS) entry which is preliminary data.</text>
</comment>